<dbReference type="GO" id="GO:0003333">
    <property type="term" value="P:amino acid transmembrane transport"/>
    <property type="evidence" value="ECO:0007669"/>
    <property type="project" value="InterPro"/>
</dbReference>
<evidence type="ECO:0000256" key="7">
    <source>
        <dbReference type="ARBA" id="ARBA00022989"/>
    </source>
</evidence>
<keyword evidence="2" id="KW-0813">Transport</keyword>
<reference evidence="10" key="1">
    <citation type="journal article" date="2017" name="Appl. Environ. Microbiol.">
        <title>Molecular characterization of an Endozoicomonas-like organism causing infection in king scallop Pecten maximus L.</title>
        <authorList>
            <person name="Cano I."/>
            <person name="van Aerle R."/>
            <person name="Ross S."/>
            <person name="Verner-Jeffreys D.W."/>
            <person name="Paley R.K."/>
            <person name="Rimmer G."/>
            <person name="Ryder D."/>
            <person name="Hooper P."/>
            <person name="Stone D."/>
            <person name="Feist S.W."/>
        </authorList>
    </citation>
    <scope>NUCLEOTIDE SEQUENCE</scope>
</reference>
<evidence type="ECO:0000256" key="8">
    <source>
        <dbReference type="ARBA" id="ARBA00023136"/>
    </source>
</evidence>
<feature type="transmembrane region" description="Helical" evidence="9">
    <location>
        <begin position="135"/>
        <end position="154"/>
    </location>
</feature>
<evidence type="ECO:0000256" key="5">
    <source>
        <dbReference type="ARBA" id="ARBA00022692"/>
    </source>
</evidence>
<comment type="subcellular location">
    <subcellularLocation>
        <location evidence="1">Cell inner membrane</location>
        <topology evidence="1">Multi-pass membrane protein</topology>
    </subcellularLocation>
</comment>
<dbReference type="NCBIfam" id="TIGR00837">
    <property type="entry name" value="araaP"/>
    <property type="match status" value="1"/>
</dbReference>
<keyword evidence="5 9" id="KW-0812">Transmembrane</keyword>
<evidence type="ECO:0000256" key="1">
    <source>
        <dbReference type="ARBA" id="ARBA00004429"/>
    </source>
</evidence>
<dbReference type="Gene3D" id="1.20.1740.10">
    <property type="entry name" value="Amino acid/polyamine transporter I"/>
    <property type="match status" value="1"/>
</dbReference>
<evidence type="ECO:0000256" key="4">
    <source>
        <dbReference type="ARBA" id="ARBA00022519"/>
    </source>
</evidence>
<sequence length="423" mass="44674">MSEVFSVAEGTQKLPRSSGTALGGAFISAGTAVGAGMFSMPVVTSGLWFGYSLLLLLVVAFCMYSASLYVLEVNLRFPERAGFDSMTEKLLGRGGRIINGIAIGFVCYVLTYAYISGGSSIVSHTAVSIGIHGLSPVVGSLVFAVILSVIVVVGTKAVDRVSTVLIGGMVVTFVGFSSGLAEKASTTILFPSLDFPEIWSYSLVSIPFIAVSFGSQTCIPSLTRYLNRDAQTIRRAVLWGVLLTLAFYILWEVGIFSNLARDQFPAIVREGGNIGALLSALDRTGISTSLSYLLKLFANMAVASSFLGVGLSLFDYIVDLFGFTDGWSGHLKAGLLTFIPPTVLGVLFPNGFIAAIAFAGFGVVILCILSPVLMAWISRCKSQDGLYRVPGGNARMILVALFGVAVAVLSALDMLSVLPHFIG</sequence>
<protein>
    <submittedName>
        <fullName evidence="10">Tryptophan-specific transport protein</fullName>
    </submittedName>
</protein>
<feature type="transmembrane region" description="Helical" evidence="9">
    <location>
        <begin position="97"/>
        <end position="115"/>
    </location>
</feature>
<evidence type="ECO:0000313" key="10">
    <source>
        <dbReference type="EMBL" id="PJE80996.1"/>
    </source>
</evidence>
<dbReference type="PRINTS" id="PR00166">
    <property type="entry name" value="AROAAPRMEASE"/>
</dbReference>
<feature type="transmembrane region" description="Helical" evidence="9">
    <location>
        <begin position="161"/>
        <end position="178"/>
    </location>
</feature>
<dbReference type="Pfam" id="PF03222">
    <property type="entry name" value="Trp_Tyr_perm"/>
    <property type="match status" value="1"/>
</dbReference>
<feature type="transmembrane region" description="Helical" evidence="9">
    <location>
        <begin position="330"/>
        <end position="348"/>
    </location>
</feature>
<keyword evidence="8 9" id="KW-0472">Membrane</keyword>
<evidence type="ECO:0000256" key="9">
    <source>
        <dbReference type="SAM" id="Phobius"/>
    </source>
</evidence>
<feature type="transmembrane region" description="Helical" evidence="9">
    <location>
        <begin position="21"/>
        <end position="42"/>
    </location>
</feature>
<comment type="caution">
    <text evidence="10">The sequence shown here is derived from an EMBL/GenBank/DDBJ whole genome shotgun (WGS) entry which is preliminary data.</text>
</comment>
<dbReference type="GO" id="GO:0015173">
    <property type="term" value="F:aromatic amino acid transmembrane transporter activity"/>
    <property type="evidence" value="ECO:0007669"/>
    <property type="project" value="InterPro"/>
</dbReference>
<feature type="transmembrane region" description="Helical" evidence="9">
    <location>
        <begin position="354"/>
        <end position="377"/>
    </location>
</feature>
<feature type="transmembrane region" description="Helical" evidence="9">
    <location>
        <begin position="236"/>
        <end position="256"/>
    </location>
</feature>
<accession>A0A2H9TCL4</accession>
<feature type="transmembrane region" description="Helical" evidence="9">
    <location>
        <begin position="48"/>
        <end position="71"/>
    </location>
</feature>
<name>A0A2H9TCL4_9ZZZZ</name>
<dbReference type="InterPro" id="IPR018227">
    <property type="entry name" value="Amino_acid_transport_2"/>
</dbReference>
<evidence type="ECO:0000256" key="2">
    <source>
        <dbReference type="ARBA" id="ARBA00022448"/>
    </source>
</evidence>
<dbReference type="AlphaFoldDB" id="A0A2H9TCL4"/>
<proteinExistence type="predicted"/>
<dbReference type="EMBL" id="NSIT01000001">
    <property type="protein sequence ID" value="PJE80996.1"/>
    <property type="molecule type" value="Genomic_DNA"/>
</dbReference>
<keyword evidence="3" id="KW-1003">Cell membrane</keyword>
<keyword evidence="7 9" id="KW-1133">Transmembrane helix</keyword>
<dbReference type="PANTHER" id="PTHR46997:SF1">
    <property type="entry name" value="LOW AFFINITY TRYPTOPHAN PERMEASE-RELATED"/>
    <property type="match status" value="1"/>
</dbReference>
<feature type="transmembrane region" description="Helical" evidence="9">
    <location>
        <begin position="397"/>
        <end position="422"/>
    </location>
</feature>
<gene>
    <name evidence="10" type="primary">mtr_2</name>
    <name evidence="10" type="ORF">CI610_00053</name>
</gene>
<evidence type="ECO:0000256" key="6">
    <source>
        <dbReference type="ARBA" id="ARBA00022970"/>
    </source>
</evidence>
<evidence type="ECO:0000256" key="3">
    <source>
        <dbReference type="ARBA" id="ARBA00022475"/>
    </source>
</evidence>
<dbReference type="GO" id="GO:0005886">
    <property type="term" value="C:plasma membrane"/>
    <property type="evidence" value="ECO:0007669"/>
    <property type="project" value="UniProtKB-SubCell"/>
</dbReference>
<keyword evidence="6" id="KW-0029">Amino-acid transport</keyword>
<dbReference type="PANTHER" id="PTHR46997">
    <property type="entry name" value="LOW AFFINITY TRYPTOPHAN PERMEASE-RELATED"/>
    <property type="match status" value="1"/>
</dbReference>
<feature type="transmembrane region" description="Helical" evidence="9">
    <location>
        <begin position="198"/>
        <end position="215"/>
    </location>
</feature>
<organism evidence="10">
    <name type="scientific">invertebrate metagenome</name>
    <dbReference type="NCBI Taxonomy" id="1711999"/>
    <lineage>
        <taxon>unclassified sequences</taxon>
        <taxon>metagenomes</taxon>
        <taxon>organismal metagenomes</taxon>
    </lineage>
</organism>
<dbReference type="InterPro" id="IPR013059">
    <property type="entry name" value="Trp_tyr_transpt"/>
</dbReference>
<feature type="transmembrane region" description="Helical" evidence="9">
    <location>
        <begin position="296"/>
        <end position="318"/>
    </location>
</feature>
<keyword evidence="4" id="KW-0997">Cell inner membrane</keyword>